<evidence type="ECO:0000313" key="2">
    <source>
        <dbReference type="Proteomes" id="UP000198280"/>
    </source>
</evidence>
<keyword evidence="2" id="KW-1185">Reference proteome</keyword>
<dbReference type="EMBL" id="FZOF01000008">
    <property type="protein sequence ID" value="SNS79410.1"/>
    <property type="molecule type" value="Genomic_DNA"/>
</dbReference>
<protein>
    <submittedName>
        <fullName evidence="1">Uncharacterized protein</fullName>
    </submittedName>
</protein>
<name>A0A239HDG6_9ACTN</name>
<organism evidence="1 2">
    <name type="scientific">Actinacidiphila glaucinigra</name>
    <dbReference type="NCBI Taxonomy" id="235986"/>
    <lineage>
        <taxon>Bacteria</taxon>
        <taxon>Bacillati</taxon>
        <taxon>Actinomycetota</taxon>
        <taxon>Actinomycetes</taxon>
        <taxon>Kitasatosporales</taxon>
        <taxon>Streptomycetaceae</taxon>
        <taxon>Actinacidiphila</taxon>
    </lineage>
</organism>
<reference evidence="1 2" key="1">
    <citation type="submission" date="2017-06" db="EMBL/GenBank/DDBJ databases">
        <authorList>
            <person name="Kim H.J."/>
            <person name="Triplett B.A."/>
        </authorList>
    </citation>
    <scope>NUCLEOTIDE SEQUENCE [LARGE SCALE GENOMIC DNA]</scope>
    <source>
        <strain evidence="1 2">CGMCC 4.1858</strain>
    </source>
</reference>
<dbReference type="Proteomes" id="UP000198280">
    <property type="component" value="Unassembled WGS sequence"/>
</dbReference>
<dbReference type="AlphaFoldDB" id="A0A239HDG6"/>
<sequence length="139" mass="15500">MQALAIFAAKIFTVIGDPNDVFVGVLSRFQHRDPVESVAIPVTVAVARLFSLSGAFNEFNMINDWRGEDLSVDLTEQLSQVFAVARGCCFDIDSCFIVDRRNPERATVLLFLSLKSYQCLGHTPVVAGHRFPDDHFRHG</sequence>
<proteinExistence type="predicted"/>
<gene>
    <name evidence="1" type="ORF">SAMN05216252_108319</name>
</gene>
<accession>A0A239HDG6</accession>
<evidence type="ECO:0000313" key="1">
    <source>
        <dbReference type="EMBL" id="SNS79410.1"/>
    </source>
</evidence>